<evidence type="ECO:0000313" key="1">
    <source>
        <dbReference type="EMBL" id="BCJ92920.1"/>
    </source>
</evidence>
<accession>A0A6S6R0U5</accession>
<dbReference type="InterPro" id="IPR014036">
    <property type="entry name" value="DeoR-like_C"/>
</dbReference>
<dbReference type="Proteomes" id="UP000515561">
    <property type="component" value="Chromosome"/>
</dbReference>
<dbReference type="SMART" id="SM00420">
    <property type="entry name" value="HTH_DEOR"/>
    <property type="match status" value="1"/>
</dbReference>
<dbReference type="Gene3D" id="1.10.10.10">
    <property type="entry name" value="Winged helix-like DNA-binding domain superfamily/Winged helix DNA-binding domain"/>
    <property type="match status" value="1"/>
</dbReference>
<dbReference type="SMART" id="SM01134">
    <property type="entry name" value="DeoRC"/>
    <property type="match status" value="1"/>
</dbReference>
<sequence length="259" mass="28818">MSKKTDRINQLIDIIKLRNGASVKELASLLGVSEMTIRRDLIVLEQNNIVNNVYGAAIYNPAHKETADSCYELSNAKSSQDMEKNKIGAFAASLIQPGDIVVIDTGSTTEMLAENIDDTLNATVLCFNANILNSLRHKEHLSLIFSGGRYHPKTQMVESAEGIELIQSMRFNKAFISAAGIHHNLGVTCVYHYEIATKKAILQSSVEKILLLDSSKFNQVKPAYFANLEDFDVIITDNSLPADWRKQIENAEIKLYLVD</sequence>
<dbReference type="PANTHER" id="PTHR30363:SF8">
    <property type="entry name" value="DEOXYRIBOSE OPERON REPRESSOR"/>
    <property type="match status" value="1"/>
</dbReference>
<dbReference type="PROSITE" id="PS00894">
    <property type="entry name" value="HTH_DEOR_1"/>
    <property type="match status" value="1"/>
</dbReference>
<dbReference type="Gene3D" id="3.40.50.1360">
    <property type="match status" value="1"/>
</dbReference>
<keyword evidence="2" id="KW-1185">Reference proteome</keyword>
<evidence type="ECO:0000313" key="2">
    <source>
        <dbReference type="Proteomes" id="UP000515561"/>
    </source>
</evidence>
<dbReference type="SUPFAM" id="SSF100950">
    <property type="entry name" value="NagB/RpiA/CoA transferase-like"/>
    <property type="match status" value="1"/>
</dbReference>
<name>A0A6S6R0U5_9FIRM</name>
<dbReference type="PANTHER" id="PTHR30363">
    <property type="entry name" value="HTH-TYPE TRANSCRIPTIONAL REGULATOR SRLR-RELATED"/>
    <property type="match status" value="1"/>
</dbReference>
<dbReference type="InterPro" id="IPR001034">
    <property type="entry name" value="DeoR_HTH"/>
</dbReference>
<dbReference type="SUPFAM" id="SSF46785">
    <property type="entry name" value="Winged helix' DNA-binding domain"/>
    <property type="match status" value="1"/>
</dbReference>
<dbReference type="KEGG" id="acel:acsn021_04890"/>
<gene>
    <name evidence="1" type="ORF">acsn021_04890</name>
</gene>
<organism evidence="1 2">
    <name type="scientific">Anaerocolumna cellulosilytica</name>
    <dbReference type="NCBI Taxonomy" id="433286"/>
    <lineage>
        <taxon>Bacteria</taxon>
        <taxon>Bacillati</taxon>
        <taxon>Bacillota</taxon>
        <taxon>Clostridia</taxon>
        <taxon>Lachnospirales</taxon>
        <taxon>Lachnospiraceae</taxon>
        <taxon>Anaerocolumna</taxon>
    </lineage>
</organism>
<dbReference type="PRINTS" id="PR00037">
    <property type="entry name" value="HTHLACR"/>
</dbReference>
<dbReference type="InterPro" id="IPR050313">
    <property type="entry name" value="Carb_Metab_HTH_regulators"/>
</dbReference>
<dbReference type="InterPro" id="IPR036390">
    <property type="entry name" value="WH_DNA-bd_sf"/>
</dbReference>
<dbReference type="InterPro" id="IPR036388">
    <property type="entry name" value="WH-like_DNA-bd_sf"/>
</dbReference>
<dbReference type="RefSeq" id="WP_184092660.1">
    <property type="nucleotide sequence ID" value="NZ_AP023367.1"/>
</dbReference>
<reference evidence="1 2" key="1">
    <citation type="journal article" date="2016" name="Int. J. Syst. Evol. Microbiol.">
        <title>Descriptions of Anaerotaenia torta gen. nov., sp. nov. and Anaerocolumna cellulosilytica gen. nov., sp. nov. isolated from a methanogenic reactor of cattle waste.</title>
        <authorList>
            <person name="Uek A."/>
            <person name="Ohtaki Y."/>
            <person name="Kaku N."/>
            <person name="Ueki K."/>
        </authorList>
    </citation>
    <scope>NUCLEOTIDE SEQUENCE [LARGE SCALE GENOMIC DNA]</scope>
    <source>
        <strain evidence="1 2">SN021</strain>
    </source>
</reference>
<dbReference type="Pfam" id="PF00455">
    <property type="entry name" value="DeoRC"/>
    <property type="match status" value="1"/>
</dbReference>
<dbReference type="InterPro" id="IPR037171">
    <property type="entry name" value="NagB/RpiA_transferase-like"/>
</dbReference>
<dbReference type="Pfam" id="PF08220">
    <property type="entry name" value="HTH_DeoR"/>
    <property type="match status" value="1"/>
</dbReference>
<dbReference type="EMBL" id="AP023367">
    <property type="protein sequence ID" value="BCJ92920.1"/>
    <property type="molecule type" value="Genomic_DNA"/>
</dbReference>
<proteinExistence type="predicted"/>
<dbReference type="PROSITE" id="PS51000">
    <property type="entry name" value="HTH_DEOR_2"/>
    <property type="match status" value="1"/>
</dbReference>
<protein>
    <submittedName>
        <fullName evidence="1">DeoR family transcriptional regulator</fullName>
    </submittedName>
</protein>
<dbReference type="AlphaFoldDB" id="A0A6S6R0U5"/>
<dbReference type="GO" id="GO:0003700">
    <property type="term" value="F:DNA-binding transcription factor activity"/>
    <property type="evidence" value="ECO:0007669"/>
    <property type="project" value="InterPro"/>
</dbReference>
<dbReference type="InterPro" id="IPR018356">
    <property type="entry name" value="Tscrpt_reg_HTH_DeoR_CS"/>
</dbReference>